<proteinExistence type="predicted"/>
<protein>
    <submittedName>
        <fullName evidence="1">Transporter substrate-binding domain-containing protein</fullName>
    </submittedName>
</protein>
<accession>A0ABT5UB75</accession>
<dbReference type="Gene3D" id="3.40.190.10">
    <property type="entry name" value="Periplasmic binding protein-like II"/>
    <property type="match status" value="2"/>
</dbReference>
<dbReference type="SUPFAM" id="SSF53850">
    <property type="entry name" value="Periplasmic binding protein-like II"/>
    <property type="match status" value="1"/>
</dbReference>
<evidence type="ECO:0000313" key="1">
    <source>
        <dbReference type="EMBL" id="MDE1463629.1"/>
    </source>
</evidence>
<dbReference type="RefSeq" id="WP_274689961.1">
    <property type="nucleotide sequence ID" value="NZ_JAPMOU010000022.1"/>
</dbReference>
<comment type="caution">
    <text evidence="1">The sequence shown here is derived from an EMBL/GenBank/DDBJ whole genome shotgun (WGS) entry which is preliminary data.</text>
</comment>
<gene>
    <name evidence="1" type="ORF">ORQ98_16875</name>
</gene>
<organism evidence="1 2">
    <name type="scientific">Spartinivicinus poritis</name>
    <dbReference type="NCBI Taxonomy" id="2994640"/>
    <lineage>
        <taxon>Bacteria</taxon>
        <taxon>Pseudomonadati</taxon>
        <taxon>Pseudomonadota</taxon>
        <taxon>Gammaproteobacteria</taxon>
        <taxon>Oceanospirillales</taxon>
        <taxon>Zooshikellaceae</taxon>
        <taxon>Spartinivicinus</taxon>
    </lineage>
</organism>
<dbReference type="EMBL" id="JAPMOU010000022">
    <property type="protein sequence ID" value="MDE1463629.1"/>
    <property type="molecule type" value="Genomic_DNA"/>
</dbReference>
<sequence>MKTKFFIAMLCVLSIGGVLKTYAKNILTFSTVEGAQVLASKSEIIIREAYRRLGIQIKVIPLQAEQALDMSNSGVYDGELFRVANIHKQYPNLRMVPAVILYNEDVVFAKNSLTFVVDGYESLRPYRIGIVKGVKNAEIGTAGMNREVVTTYKNLFLLLKAGRIDVAFCTREKGIKFIKELNIKHINMLEPPLSREKLYHYLHKRHEHLLPKVTKVLKQVVSELCAPSATTCTWLINPL</sequence>
<keyword evidence="2" id="KW-1185">Reference proteome</keyword>
<evidence type="ECO:0000313" key="2">
    <source>
        <dbReference type="Proteomes" id="UP001528823"/>
    </source>
</evidence>
<dbReference type="Proteomes" id="UP001528823">
    <property type="component" value="Unassembled WGS sequence"/>
</dbReference>
<reference evidence="1 2" key="1">
    <citation type="submission" date="2022-11" db="EMBL/GenBank/DDBJ databases">
        <title>Spartinivicinus poritis sp. nov., isolated from scleractinian coral Porites lutea.</title>
        <authorList>
            <person name="Zhang G."/>
            <person name="Cai L."/>
            <person name="Wei Q."/>
        </authorList>
    </citation>
    <scope>NUCLEOTIDE SEQUENCE [LARGE SCALE GENOMIC DNA]</scope>
    <source>
        <strain evidence="1 2">A2-2</strain>
    </source>
</reference>
<name>A0ABT5UB75_9GAMM</name>